<dbReference type="AlphaFoldDB" id="A0A917W8L1"/>
<accession>A0A917W8L1</accession>
<evidence type="ECO:0008006" key="4">
    <source>
        <dbReference type="Google" id="ProtNLM"/>
    </source>
</evidence>
<evidence type="ECO:0000313" key="2">
    <source>
        <dbReference type="EMBL" id="GGL83428.1"/>
    </source>
</evidence>
<reference evidence="2" key="2">
    <citation type="submission" date="2020-09" db="EMBL/GenBank/DDBJ databases">
        <authorList>
            <person name="Sun Q."/>
            <person name="Zhou Y."/>
        </authorList>
    </citation>
    <scope>NUCLEOTIDE SEQUENCE</scope>
    <source>
        <strain evidence="2">CGMCC 4.7306</strain>
    </source>
</reference>
<dbReference type="Proteomes" id="UP000613840">
    <property type="component" value="Unassembled WGS sequence"/>
</dbReference>
<proteinExistence type="predicted"/>
<name>A0A917W8L1_9ACTN</name>
<reference evidence="2" key="1">
    <citation type="journal article" date="2014" name="Int. J. Syst. Evol. Microbiol.">
        <title>Complete genome sequence of Corynebacterium casei LMG S-19264T (=DSM 44701T), isolated from a smear-ripened cheese.</title>
        <authorList>
            <consortium name="US DOE Joint Genome Institute (JGI-PGF)"/>
            <person name="Walter F."/>
            <person name="Albersmeier A."/>
            <person name="Kalinowski J."/>
            <person name="Ruckert C."/>
        </authorList>
    </citation>
    <scope>NUCLEOTIDE SEQUENCE</scope>
    <source>
        <strain evidence="2">CGMCC 4.7306</strain>
    </source>
</reference>
<sequence length="184" mass="20093">MVDDTADGPRRRLFGRTRRENVEGGRVGRHEVKVSAEEEAELQRLAGEQNIGVVRLLVESALASGRDSSPSQEREERRELLAELFAIHRLLGSIARNVNQVTRAINATHEVQPELVATLDSVHRIGQRIDAAVDGLDHGSEWLSELSAARASLESVEAGDDIGRTLQSVRVCADRMTGILDGVA</sequence>
<gene>
    <name evidence="2" type="ORF">GCM10011575_47200</name>
</gene>
<dbReference type="EMBL" id="BMMZ01000021">
    <property type="protein sequence ID" value="GGL83428.1"/>
    <property type="molecule type" value="Genomic_DNA"/>
</dbReference>
<evidence type="ECO:0000256" key="1">
    <source>
        <dbReference type="SAM" id="MobiDB-lite"/>
    </source>
</evidence>
<dbReference type="RefSeq" id="WP_188898552.1">
    <property type="nucleotide sequence ID" value="NZ_BMMZ01000021.1"/>
</dbReference>
<protein>
    <recommendedName>
        <fullName evidence="4">Mobilisation protein (MobC)</fullName>
    </recommendedName>
</protein>
<comment type="caution">
    <text evidence="2">The sequence shown here is derived from an EMBL/GenBank/DDBJ whole genome shotgun (WGS) entry which is preliminary data.</text>
</comment>
<evidence type="ECO:0000313" key="3">
    <source>
        <dbReference type="Proteomes" id="UP000613840"/>
    </source>
</evidence>
<organism evidence="2 3">
    <name type="scientific">Microlunatus endophyticus</name>
    <dbReference type="NCBI Taxonomy" id="1716077"/>
    <lineage>
        <taxon>Bacteria</taxon>
        <taxon>Bacillati</taxon>
        <taxon>Actinomycetota</taxon>
        <taxon>Actinomycetes</taxon>
        <taxon>Propionibacteriales</taxon>
        <taxon>Propionibacteriaceae</taxon>
        <taxon>Microlunatus</taxon>
    </lineage>
</organism>
<keyword evidence="3" id="KW-1185">Reference proteome</keyword>
<feature type="region of interest" description="Disordered" evidence="1">
    <location>
        <begin position="1"/>
        <end position="25"/>
    </location>
</feature>